<keyword evidence="10" id="KW-0206">Cytoskeleton</keyword>
<evidence type="ECO:0000256" key="11">
    <source>
        <dbReference type="ARBA" id="ARBA00033696"/>
    </source>
</evidence>
<name>A0A1E4TI08_9ASCO</name>
<dbReference type="Gene3D" id="3.40.50.11950">
    <property type="match status" value="1"/>
</dbReference>
<dbReference type="OrthoDB" id="18042at2759"/>
<dbReference type="EC" id="2.7.4.24" evidence="3 14"/>
<keyword evidence="7 14" id="KW-0547">Nucleotide-binding</keyword>
<dbReference type="Gene3D" id="3.30.470.20">
    <property type="entry name" value="ATP-grasp fold, B domain"/>
    <property type="match status" value="1"/>
</dbReference>
<reference evidence="18" key="1">
    <citation type="submission" date="2016-02" db="EMBL/GenBank/DDBJ databases">
        <title>Comparative genomics of biotechnologically important yeasts.</title>
        <authorList>
            <consortium name="DOE Joint Genome Institute"/>
            <person name="Riley R."/>
            <person name="Haridas S."/>
            <person name="Wolfe K.H."/>
            <person name="Lopes M.R."/>
            <person name="Hittinger C.T."/>
            <person name="Goker M."/>
            <person name="Salamov A."/>
            <person name="Wisecaver J."/>
            <person name="Long T.M."/>
            <person name="Aerts A.L."/>
            <person name="Barry K."/>
            <person name="Choi C."/>
            <person name="Clum A."/>
            <person name="Coughlan A.Y."/>
            <person name="Deshpande S."/>
            <person name="Douglass A.P."/>
            <person name="Hanson S.J."/>
            <person name="Klenk H.-P."/>
            <person name="Labutti K."/>
            <person name="Lapidus A."/>
            <person name="Lindquist E."/>
            <person name="Lipzen A."/>
            <person name="Meier-Kolthoff J.P."/>
            <person name="Ohm R.A."/>
            <person name="Otillar R.P."/>
            <person name="Pangilinan J."/>
            <person name="Peng Y."/>
            <person name="Rokas A."/>
            <person name="Rosa C.A."/>
            <person name="Scheuner C."/>
            <person name="Sibirny A.A."/>
            <person name="Slot J.C."/>
            <person name="Stielow J.B."/>
            <person name="Sun H."/>
            <person name="Kurtzman C.P."/>
            <person name="Blackwell M."/>
            <person name="Jeffries T.W."/>
            <person name="Grigoriev I.V."/>
        </authorList>
    </citation>
    <scope>NUCLEOTIDE SEQUENCE [LARGE SCALE GENOMIC DNA]</scope>
    <source>
        <strain evidence="18">NRRL Y-17796</strain>
    </source>
</reference>
<dbReference type="GO" id="GO:0000830">
    <property type="term" value="F:inositol hexakisphosphate 4-kinase activity"/>
    <property type="evidence" value="ECO:0007669"/>
    <property type="project" value="EnsemblFungi"/>
</dbReference>
<evidence type="ECO:0000256" key="10">
    <source>
        <dbReference type="ARBA" id="ARBA00023212"/>
    </source>
</evidence>
<evidence type="ECO:0000256" key="3">
    <source>
        <dbReference type="ARBA" id="ARBA00012893"/>
    </source>
</evidence>
<evidence type="ECO:0000256" key="5">
    <source>
        <dbReference type="ARBA" id="ARBA00022553"/>
    </source>
</evidence>
<keyword evidence="18" id="KW-1185">Reference proteome</keyword>
<dbReference type="GO" id="GO:0016887">
    <property type="term" value="F:ATP hydrolysis activity"/>
    <property type="evidence" value="ECO:0007669"/>
    <property type="project" value="EnsemblFungi"/>
</dbReference>
<protein>
    <recommendedName>
        <fullName evidence="13 14">Inositol hexakisphosphate and diphosphoinositol-pentakisphosphate kinase</fullName>
        <ecNumber evidence="3 14">2.7.4.24</ecNumber>
    </recommendedName>
</protein>
<evidence type="ECO:0000256" key="2">
    <source>
        <dbReference type="ARBA" id="ARBA00005609"/>
    </source>
</evidence>
<dbReference type="GO" id="GO:0005829">
    <property type="term" value="C:cytosol"/>
    <property type="evidence" value="ECO:0007669"/>
    <property type="project" value="TreeGrafter"/>
</dbReference>
<dbReference type="SUPFAM" id="SSF56059">
    <property type="entry name" value="Glutathione synthetase ATP-binding domain-like"/>
    <property type="match status" value="1"/>
</dbReference>
<evidence type="ECO:0000256" key="9">
    <source>
        <dbReference type="ARBA" id="ARBA00022840"/>
    </source>
</evidence>
<dbReference type="Pfam" id="PF18086">
    <property type="entry name" value="PPIP5K2_N"/>
    <property type="match status" value="1"/>
</dbReference>
<sequence>MNTDQKHTDSVEDAFQPPKTATSRIALPKIGTIGVCAMDSKARSKPCRHILSRLVSAGEFDTVIFGDKVILDEDIENWPTCDFLICFFSNGFPLDKAIAYVELRKPFLINDLVSQKILWDRRLVLYVLDSVKVPTPKRLEISRDGGPRADGALKTVLSDKGIHLNYVSEPEWSMPDEDTLQVEGKILKKPFVEKPVDGEDHNIYIYYPQSAGGGGRKLFRKVGNKSSDFDPSLSRVRAGGSYIYEEFMDTDNAEDVKAYTVGPNFCHAETRKSPVVDGVVKRNTFGKEVRFVTKLTEEEFIMARNVSSAFKQTICGFDLLRVRGKSYVIDVNGFSFVKDNDYYYESCSRILREMFVDYMIKSRKIPKLMSSPSKSDPKGHRWTLKGFISVIRHADRTPKQKIKFSFKSPIFVDLLMGHKEEVIMREPFHLRKVLETTRKALELNAEDPNKLKLLAYTLEKKLNLAGTKVQIKPVINAEGVVEKIQFNLKWGGEPTHSARYQAQDLGDQTRKDVFLLNRSILDKVSIFTSSERRVITSAEIWGAAFMDVESLPPGFLQVRKDLLDDSNAAKDLMDKVKKKLKPLLRKGVEPPPNFTWPEEMPEPSVVMQRVVDLMNFHKKVMEKSYETTDVNSFQQRWCCAEDPVLFRERWDKLFDEFSTVEKSDPSKISELYDTMKFDALHNRAFLENIFMPDPSIVFETDSSEFSLNIPTVNTVSSISSSSVSLSNNSHTAVNTSSTGSSSASQFTQRSAPASSNNTSILFNDPRLARLRELYRLVKVLFDFICPQEYGIEDNEKLDIGLLTSMPLMSRIIEDLERLVNAEEGECVAYFTKESHIYTLLNIIFESHVPTKTARNALPELDYLTQICFELYESTLNEGKEKKYAVRISLSPGCHSSDPLDLQLDSKHTISCIPRRALTSYLDMDTILEKVYNKFSRVNLPKRFIPVNITSDNSNSQSA</sequence>
<evidence type="ECO:0000256" key="8">
    <source>
        <dbReference type="ARBA" id="ARBA00022777"/>
    </source>
</evidence>
<evidence type="ECO:0000259" key="16">
    <source>
        <dbReference type="Pfam" id="PF18086"/>
    </source>
</evidence>
<keyword evidence="5" id="KW-0597">Phosphoprotein</keyword>
<comment type="catalytic activity">
    <reaction evidence="12">
        <text>1D-myo-inositol hexakisphosphate + ATP = 1-diphospho-1D-myo-inositol 2,3,4,5,6-pentakisphosphate + ADP</text>
        <dbReference type="Rhea" id="RHEA:37459"/>
        <dbReference type="ChEBI" id="CHEBI:30616"/>
        <dbReference type="ChEBI" id="CHEBI:58130"/>
        <dbReference type="ChEBI" id="CHEBI:74946"/>
        <dbReference type="ChEBI" id="CHEBI:456216"/>
        <dbReference type="EC" id="2.7.4.24"/>
    </reaction>
    <physiologicalReaction direction="left-to-right" evidence="12">
        <dbReference type="Rhea" id="RHEA:37460"/>
    </physiologicalReaction>
</comment>
<feature type="region of interest" description="Disordered" evidence="15">
    <location>
        <begin position="729"/>
        <end position="757"/>
    </location>
</feature>
<accession>A0A1E4TI08</accession>
<dbReference type="InterPro" id="IPR040557">
    <property type="entry name" value="VIP1_N"/>
</dbReference>
<dbReference type="GO" id="GO:0052723">
    <property type="term" value="F:inositol hexakisphosphate 1-kinase activity"/>
    <property type="evidence" value="ECO:0007669"/>
    <property type="project" value="EnsemblFungi"/>
</dbReference>
<dbReference type="GO" id="GO:0000831">
    <property type="term" value="F:inositol hexakisphosphate 6-kinase activity"/>
    <property type="evidence" value="ECO:0007669"/>
    <property type="project" value="EnsemblFungi"/>
</dbReference>
<dbReference type="GO" id="GO:0032958">
    <property type="term" value="P:inositol phosphate biosynthetic process"/>
    <property type="evidence" value="ECO:0007669"/>
    <property type="project" value="EnsemblFungi"/>
</dbReference>
<dbReference type="GO" id="GO:0052724">
    <property type="term" value="F:inositol hexakisphosphate 3-kinase activity"/>
    <property type="evidence" value="ECO:0007669"/>
    <property type="project" value="EnsemblFungi"/>
</dbReference>
<organism evidence="17 18">
    <name type="scientific">Tortispora caseinolytica NRRL Y-17796</name>
    <dbReference type="NCBI Taxonomy" id="767744"/>
    <lineage>
        <taxon>Eukaryota</taxon>
        <taxon>Fungi</taxon>
        <taxon>Dikarya</taxon>
        <taxon>Ascomycota</taxon>
        <taxon>Saccharomycotina</taxon>
        <taxon>Trigonopsidomycetes</taxon>
        <taxon>Trigonopsidales</taxon>
        <taxon>Trigonopsidaceae</taxon>
        <taxon>Tortispora</taxon>
    </lineage>
</organism>
<dbReference type="EMBL" id="KV453842">
    <property type="protein sequence ID" value="ODV91400.1"/>
    <property type="molecule type" value="Genomic_DNA"/>
</dbReference>
<dbReference type="GO" id="GO:0110162">
    <property type="term" value="P:regulation of mitotic spindle elongation (spindle phase three)"/>
    <property type="evidence" value="ECO:0007669"/>
    <property type="project" value="EnsemblFungi"/>
</dbReference>
<feature type="compositionally biased region" description="Low complexity" evidence="15">
    <location>
        <begin position="729"/>
        <end position="744"/>
    </location>
</feature>
<evidence type="ECO:0000256" key="7">
    <source>
        <dbReference type="ARBA" id="ARBA00022741"/>
    </source>
</evidence>
<dbReference type="InterPro" id="IPR000560">
    <property type="entry name" value="His_Pase_clade-2"/>
</dbReference>
<proteinExistence type="inferred from homology"/>
<evidence type="ECO:0000256" key="12">
    <source>
        <dbReference type="ARBA" id="ARBA00034629"/>
    </source>
</evidence>
<evidence type="ECO:0000256" key="4">
    <source>
        <dbReference type="ARBA" id="ARBA00022490"/>
    </source>
</evidence>
<dbReference type="FunFam" id="3.40.50.11950:FF:000002">
    <property type="entry name" value="Inositol hexakisphosphate and diphosphoinositol-pentakisphosphate kinase"/>
    <property type="match status" value="1"/>
</dbReference>
<comment type="catalytic activity">
    <reaction evidence="11">
        <text>5-diphospho-1D-myo-inositol 1,2,3,4,6-pentakisphosphate + ATP + H(+) = 1,5-bis(diphospho)-1D-myo-inositol 2,3,4,6-tetrakisphosphate + ADP</text>
        <dbReference type="Rhea" id="RHEA:10276"/>
        <dbReference type="ChEBI" id="CHEBI:15378"/>
        <dbReference type="ChEBI" id="CHEBI:30616"/>
        <dbReference type="ChEBI" id="CHEBI:58628"/>
        <dbReference type="ChEBI" id="CHEBI:77983"/>
        <dbReference type="ChEBI" id="CHEBI:456216"/>
        <dbReference type="EC" id="2.7.4.24"/>
    </reaction>
    <physiologicalReaction direction="left-to-right" evidence="11">
        <dbReference type="Rhea" id="RHEA:10277"/>
    </physiologicalReaction>
</comment>
<dbReference type="SUPFAM" id="SSF53254">
    <property type="entry name" value="Phosphoglycerate mutase-like"/>
    <property type="match status" value="1"/>
</dbReference>
<dbReference type="GO" id="GO:0051537">
    <property type="term" value="F:2 iron, 2 sulfur cluster binding"/>
    <property type="evidence" value="ECO:0007669"/>
    <property type="project" value="EnsemblFungi"/>
</dbReference>
<evidence type="ECO:0000256" key="1">
    <source>
        <dbReference type="ARBA" id="ARBA00004245"/>
    </source>
</evidence>
<comment type="subcellular location">
    <subcellularLocation>
        <location evidence="1 14">Cytoplasm</location>
        <location evidence="1 14">Cytoskeleton</location>
    </subcellularLocation>
</comment>
<keyword evidence="9 14" id="KW-0067">ATP-binding</keyword>
<dbReference type="GO" id="GO:0051516">
    <property type="term" value="P:regulation of bipolar cell growth"/>
    <property type="evidence" value="ECO:0007669"/>
    <property type="project" value="EnsemblFungi"/>
</dbReference>
<evidence type="ECO:0000256" key="6">
    <source>
        <dbReference type="ARBA" id="ARBA00022679"/>
    </source>
</evidence>
<dbReference type="GO" id="GO:0052846">
    <property type="term" value="F:inositol-1,5-bisdiphosphate-2,3,4,6-tetrakisphosphate 1-diphosphatase activity"/>
    <property type="evidence" value="ECO:0007669"/>
    <property type="project" value="EnsemblFungi"/>
</dbReference>
<evidence type="ECO:0000256" key="13">
    <source>
        <dbReference type="ARBA" id="ARBA00071668"/>
    </source>
</evidence>
<dbReference type="PANTHER" id="PTHR12750:SF9">
    <property type="entry name" value="INOSITOL HEXAKISPHOSPHATE AND DIPHOSPHOINOSITOL-PENTAKISPHOSPHATE KINASE"/>
    <property type="match status" value="1"/>
</dbReference>
<dbReference type="AlphaFoldDB" id="A0A1E4TI08"/>
<dbReference type="Pfam" id="PF00328">
    <property type="entry name" value="His_Phos_2"/>
    <property type="match status" value="1"/>
</dbReference>
<dbReference type="Proteomes" id="UP000095023">
    <property type="component" value="Unassembled WGS sequence"/>
</dbReference>
<evidence type="ECO:0000256" key="14">
    <source>
        <dbReference type="RuleBase" id="RU365032"/>
    </source>
</evidence>
<keyword evidence="6 14" id="KW-0808">Transferase</keyword>
<dbReference type="GO" id="GO:0071545">
    <property type="term" value="P:inositol phosphate catabolic process"/>
    <property type="evidence" value="ECO:0007669"/>
    <property type="project" value="EnsemblFungi"/>
</dbReference>
<dbReference type="PANTHER" id="PTHR12750">
    <property type="entry name" value="DIPHOSPHOINOSITOL PENTAKISPHOSPHATE KINASE"/>
    <property type="match status" value="1"/>
</dbReference>
<dbReference type="GO" id="GO:0006020">
    <property type="term" value="P:inositol metabolic process"/>
    <property type="evidence" value="ECO:0007669"/>
    <property type="project" value="TreeGrafter"/>
</dbReference>
<keyword evidence="8 14" id="KW-0418">Kinase</keyword>
<dbReference type="GO" id="GO:0052843">
    <property type="term" value="F:inositol-1-diphosphate-2,3,4,5,6-pentakisphosphate diphosphatase activity"/>
    <property type="evidence" value="ECO:0007669"/>
    <property type="project" value="EnsemblFungi"/>
</dbReference>
<dbReference type="FunFam" id="3.30.470.20:FF:000036">
    <property type="entry name" value="Inositol hexakisphosphate and diphosphoinositol-pentakisphosphate kinase"/>
    <property type="match status" value="1"/>
</dbReference>
<comment type="function">
    <text evidence="14">Bifunctional inositol kinase that acts in concert with the IP6K kinases to synthesize the diphosphate group-containing inositol pyrophosphates diphosphoinositol pentakisphosphate, PP-InsP5, and bis-diphosphoinositol tetrakisphosphate, (PP)2-InsP4. PP-InsP5 and (PP)2-InsP4, also respectively called InsP7 and InsP8, may regulate a variety of cellular processes, including apoptosis, vesicle trafficking, cytoskeletal dynamics, and exocytosis. Phosphorylates inositol hexakisphosphate (InsP6).</text>
</comment>
<dbReference type="Gene3D" id="3.40.50.1240">
    <property type="entry name" value="Phosphoglycerate mutase-like"/>
    <property type="match status" value="1"/>
</dbReference>
<dbReference type="InterPro" id="IPR037446">
    <property type="entry name" value="His_Pase_VIP1"/>
</dbReference>
<evidence type="ECO:0000313" key="17">
    <source>
        <dbReference type="EMBL" id="ODV91400.1"/>
    </source>
</evidence>
<dbReference type="InterPro" id="IPR029033">
    <property type="entry name" value="His_PPase_superfam"/>
</dbReference>
<comment type="similarity">
    <text evidence="2 14">Belongs to the histidine acid phosphatase family. VIP1 subfamily.</text>
</comment>
<dbReference type="GO" id="GO:0030643">
    <property type="term" value="P:intracellular phosphate ion homeostasis"/>
    <property type="evidence" value="ECO:0007669"/>
    <property type="project" value="EnsemblFungi"/>
</dbReference>
<dbReference type="GO" id="GO:0005524">
    <property type="term" value="F:ATP binding"/>
    <property type="evidence" value="ECO:0007669"/>
    <property type="project" value="UniProtKB-KW"/>
</dbReference>
<dbReference type="GO" id="GO:0052845">
    <property type="term" value="F:inositol-5-diphosphate-1,2,3,4,6-pentakisphosphate diphosphatase activity"/>
    <property type="evidence" value="ECO:0007669"/>
    <property type="project" value="EnsemblFungi"/>
</dbReference>
<gene>
    <name evidence="17" type="ORF">CANCADRAFT_65271</name>
</gene>
<dbReference type="GO" id="GO:0005856">
    <property type="term" value="C:cytoskeleton"/>
    <property type="evidence" value="ECO:0007669"/>
    <property type="project" value="UniProtKB-SubCell"/>
</dbReference>
<keyword evidence="4 14" id="KW-0963">Cytoplasm</keyword>
<evidence type="ECO:0000256" key="15">
    <source>
        <dbReference type="SAM" id="MobiDB-lite"/>
    </source>
</evidence>
<evidence type="ECO:0000313" key="18">
    <source>
        <dbReference type="Proteomes" id="UP000095023"/>
    </source>
</evidence>
<dbReference type="GO" id="GO:0033857">
    <property type="term" value="F:5-diphosphoinositol pentakisphosphate 1-kinase activity"/>
    <property type="evidence" value="ECO:0007669"/>
    <property type="project" value="EnsemblFungi"/>
</dbReference>
<feature type="compositionally biased region" description="Polar residues" evidence="15">
    <location>
        <begin position="745"/>
        <end position="757"/>
    </location>
</feature>
<feature type="domain" description="VIP1 N-terminal" evidence="16">
    <location>
        <begin position="32"/>
        <end position="120"/>
    </location>
</feature>